<dbReference type="SUPFAM" id="SSF49464">
    <property type="entry name" value="Carboxypeptidase regulatory domain-like"/>
    <property type="match status" value="1"/>
</dbReference>
<dbReference type="AlphaFoldDB" id="A0A2U2PIN2"/>
<dbReference type="Pfam" id="PF07715">
    <property type="entry name" value="Plug"/>
    <property type="match status" value="1"/>
</dbReference>
<keyword evidence="8" id="KW-1133">Transmembrane helix</keyword>
<evidence type="ECO:0000256" key="1">
    <source>
        <dbReference type="ARBA" id="ARBA00004571"/>
    </source>
</evidence>
<feature type="transmembrane region" description="Helical" evidence="8">
    <location>
        <begin position="12"/>
        <end position="31"/>
    </location>
</feature>
<name>A0A2U2PIN2_9SPHI</name>
<dbReference type="PROSITE" id="PS52016">
    <property type="entry name" value="TONB_DEPENDENT_REC_3"/>
    <property type="match status" value="1"/>
</dbReference>
<comment type="subcellular location">
    <subcellularLocation>
        <location evidence="1 7">Cell outer membrane</location>
        <topology evidence="1 7">Multi-pass membrane protein</topology>
    </subcellularLocation>
</comment>
<evidence type="ECO:0000256" key="6">
    <source>
        <dbReference type="ARBA" id="ARBA00023237"/>
    </source>
</evidence>
<dbReference type="InterPro" id="IPR023997">
    <property type="entry name" value="TonB-dep_OMP_SusC/RagA_CS"/>
</dbReference>
<dbReference type="NCBIfam" id="TIGR04057">
    <property type="entry name" value="SusC_RagA_signa"/>
    <property type="match status" value="1"/>
</dbReference>
<dbReference type="Gene3D" id="2.40.170.20">
    <property type="entry name" value="TonB-dependent receptor, beta-barrel domain"/>
    <property type="match status" value="1"/>
</dbReference>
<proteinExistence type="inferred from homology"/>
<accession>A0A2U2PIN2</accession>
<dbReference type="SUPFAM" id="SSF56935">
    <property type="entry name" value="Porins"/>
    <property type="match status" value="1"/>
</dbReference>
<keyword evidence="11" id="KW-1185">Reference proteome</keyword>
<keyword evidence="3 7" id="KW-1134">Transmembrane beta strand</keyword>
<organism evidence="10 11">
    <name type="scientific">Pararcticibacter amylolyticus</name>
    <dbReference type="NCBI Taxonomy" id="2173175"/>
    <lineage>
        <taxon>Bacteria</taxon>
        <taxon>Pseudomonadati</taxon>
        <taxon>Bacteroidota</taxon>
        <taxon>Sphingobacteriia</taxon>
        <taxon>Sphingobacteriales</taxon>
        <taxon>Sphingobacteriaceae</taxon>
        <taxon>Pararcticibacter</taxon>
    </lineage>
</organism>
<dbReference type="GO" id="GO:0009279">
    <property type="term" value="C:cell outer membrane"/>
    <property type="evidence" value="ECO:0007669"/>
    <property type="project" value="UniProtKB-SubCell"/>
</dbReference>
<evidence type="ECO:0000256" key="8">
    <source>
        <dbReference type="SAM" id="Phobius"/>
    </source>
</evidence>
<keyword evidence="2 7" id="KW-0813">Transport</keyword>
<gene>
    <name evidence="10" type="ORF">DDR33_07780</name>
</gene>
<evidence type="ECO:0000313" key="11">
    <source>
        <dbReference type="Proteomes" id="UP000245647"/>
    </source>
</evidence>
<dbReference type="InterPro" id="IPR023996">
    <property type="entry name" value="TonB-dep_OMP_SusC/RagA"/>
</dbReference>
<dbReference type="Proteomes" id="UP000245647">
    <property type="component" value="Unassembled WGS sequence"/>
</dbReference>
<evidence type="ECO:0000256" key="7">
    <source>
        <dbReference type="PROSITE-ProRule" id="PRU01360"/>
    </source>
</evidence>
<comment type="caution">
    <text evidence="10">The sequence shown here is derived from an EMBL/GenBank/DDBJ whole genome shotgun (WGS) entry which is preliminary data.</text>
</comment>
<dbReference type="InterPro" id="IPR008969">
    <property type="entry name" value="CarboxyPept-like_regulatory"/>
</dbReference>
<evidence type="ECO:0000256" key="3">
    <source>
        <dbReference type="ARBA" id="ARBA00022452"/>
    </source>
</evidence>
<sequence length="1093" mass="122943">MIKNYLLYNRITTARGVILFICAFLVPFLVLGQNKAIKGTVTDAKTGEALVGVAIKVQNSSSGASTDMNGTFKLQVSPNAVLSVSYVGYESQTIAVGNKTDFQIKLNQSSKALEEVVVVGYGTMKKKDLTGSVIQIRPDKIANENPKTVQDILRGTPGLQVGYDASAKGGGTMQIRGQRSVYDKGGHNNPLLILDGMLFYGELSEINPDDIEQIDVLKDASSAAVYGSKAASGVIIITTKKGKQGKPVINMTMNVGTTQQSDYRKRFDTDSYLQHRQDWFTKNTYGVNPQTGAYEAYQAGVYSSQPGFFMRPDQLPSTVSLDAWRAYTSNEAGESDQSIWGKRLGFRGNALQNFLDGKTVDWADIAYRTGLNQDYNASVSGAGEKINYYLSMGYLKNQGAVISDQYQAVRSNMKVNANVTDWLEIGANVNFQNRSDGNVDLDLDYFLRNSPYADYTDAAGNPVQFPLSSEYSQRGYNYNFDKQYLELEKGYTILNSIFNAKVKLPFNIAYSFNATPRYEFFYDRYFMSAQLPGSDPASRGANREQAKRFDWAFNNTINWDYTFNKKHHLNLTLVQEAEERRFWKDRIEARNIKPSDALGFHNTKNGTKENSTFLSEDTHQTADALLARLFYSYDNRYMLTTSIRRDGYSAFGTSNPYATFPSVALAWAFTNEKFFKWTDIMSTGKLRVSYGENGNRSLEDPYVALSNLSEGAGKMQGYINSSGQLSLYRYLMADRLKNASLQWEKTESLNFGLDFGFLNDRISGSLDYYVMKTHDMIMNQRLLKATGFDNITTNLGQVDNHGIDVALNSLNIRKDNFQWSTTLGFSYNKNEIKHLYYQYENIVDSEGNVTGRREMDDIKNGWFIGKSINTIWDYRVTGIWQANEVEEAKRYGQVPGDPKVANNYTADDVVNADGSVTPVYNDKDKEFLGQSTSPYHWSIRNEFVFHKNLSFSFNIYSYIGQKRLAGAYLNNDDDGGRMTYALQNVPAKEYWTPDNPTNDYGRIEAKGPTGASGAQKLYDRSFVRLDNISVGYTLPKMWSSKWKLGSVKLYGTVRNAAVWTKEWEYGDPETDPAFDKGGGLATRVYTLGLNLTF</sequence>
<dbReference type="EMBL" id="QEAS01000005">
    <property type="protein sequence ID" value="PWG81266.1"/>
    <property type="molecule type" value="Genomic_DNA"/>
</dbReference>
<dbReference type="InterPro" id="IPR012910">
    <property type="entry name" value="Plug_dom"/>
</dbReference>
<evidence type="ECO:0000256" key="5">
    <source>
        <dbReference type="ARBA" id="ARBA00023136"/>
    </source>
</evidence>
<dbReference type="InterPro" id="IPR037066">
    <property type="entry name" value="Plug_dom_sf"/>
</dbReference>
<keyword evidence="6 7" id="KW-0998">Cell outer membrane</keyword>
<dbReference type="InterPro" id="IPR036942">
    <property type="entry name" value="Beta-barrel_TonB_sf"/>
</dbReference>
<dbReference type="Gene3D" id="2.170.130.10">
    <property type="entry name" value="TonB-dependent receptor, plug domain"/>
    <property type="match status" value="1"/>
</dbReference>
<evidence type="ECO:0000256" key="4">
    <source>
        <dbReference type="ARBA" id="ARBA00022692"/>
    </source>
</evidence>
<dbReference type="RefSeq" id="WP_109415208.1">
    <property type="nucleotide sequence ID" value="NZ_QEAS01000005.1"/>
</dbReference>
<dbReference type="OrthoDB" id="9768177at2"/>
<evidence type="ECO:0000259" key="9">
    <source>
        <dbReference type="Pfam" id="PF07715"/>
    </source>
</evidence>
<dbReference type="NCBIfam" id="TIGR04056">
    <property type="entry name" value="OMP_RagA_SusC"/>
    <property type="match status" value="1"/>
</dbReference>
<evidence type="ECO:0000313" key="10">
    <source>
        <dbReference type="EMBL" id="PWG81266.1"/>
    </source>
</evidence>
<dbReference type="Pfam" id="PF13715">
    <property type="entry name" value="CarbopepD_reg_2"/>
    <property type="match status" value="1"/>
</dbReference>
<keyword evidence="5 7" id="KW-0472">Membrane</keyword>
<reference evidence="10 11" key="1">
    <citation type="submission" date="2018-04" db="EMBL/GenBank/DDBJ databases">
        <title>Pedobacter chongqingensis sp. nov., isolated from a rottenly hemp rope.</title>
        <authorList>
            <person name="Cai Y."/>
        </authorList>
    </citation>
    <scope>NUCLEOTIDE SEQUENCE [LARGE SCALE GENOMIC DNA]</scope>
    <source>
        <strain evidence="10 11">FJ4-8</strain>
    </source>
</reference>
<dbReference type="Gene3D" id="2.60.40.1120">
    <property type="entry name" value="Carboxypeptidase-like, regulatory domain"/>
    <property type="match status" value="1"/>
</dbReference>
<dbReference type="InterPro" id="IPR039426">
    <property type="entry name" value="TonB-dep_rcpt-like"/>
</dbReference>
<evidence type="ECO:0000256" key="2">
    <source>
        <dbReference type="ARBA" id="ARBA00022448"/>
    </source>
</evidence>
<protein>
    <submittedName>
        <fullName evidence="10">SusC/RagA family protein</fullName>
    </submittedName>
</protein>
<comment type="similarity">
    <text evidence="7">Belongs to the TonB-dependent receptor family.</text>
</comment>
<keyword evidence="4 7" id="KW-0812">Transmembrane</keyword>
<feature type="domain" description="TonB-dependent receptor plug" evidence="9">
    <location>
        <begin position="125"/>
        <end position="234"/>
    </location>
</feature>